<comment type="similarity">
    <text evidence="7">Belongs to the binding-protein-dependent transport system permease family.</text>
</comment>
<feature type="transmembrane region" description="Helical" evidence="7">
    <location>
        <begin position="278"/>
        <end position="300"/>
    </location>
</feature>
<accession>A0A5J5J034</accession>
<dbReference type="EMBL" id="VYSA01000004">
    <property type="protein sequence ID" value="KAA9106028.1"/>
    <property type="molecule type" value="Genomic_DNA"/>
</dbReference>
<evidence type="ECO:0000256" key="6">
    <source>
        <dbReference type="ARBA" id="ARBA00023136"/>
    </source>
</evidence>
<dbReference type="InterPro" id="IPR000515">
    <property type="entry name" value="MetI-like"/>
</dbReference>
<dbReference type="PANTHER" id="PTHR43163:SF6">
    <property type="entry name" value="DIPEPTIDE TRANSPORT SYSTEM PERMEASE PROTEIN DPPB-RELATED"/>
    <property type="match status" value="1"/>
</dbReference>
<proteinExistence type="inferred from homology"/>
<keyword evidence="10" id="KW-1185">Reference proteome</keyword>
<gene>
    <name evidence="9" type="ORF">F6B43_16870</name>
</gene>
<dbReference type="Pfam" id="PF00528">
    <property type="entry name" value="BPD_transp_1"/>
    <property type="match status" value="1"/>
</dbReference>
<dbReference type="PANTHER" id="PTHR43163">
    <property type="entry name" value="DIPEPTIDE TRANSPORT SYSTEM PERMEASE PROTEIN DPPB-RELATED"/>
    <property type="match status" value="1"/>
</dbReference>
<dbReference type="Proteomes" id="UP000325827">
    <property type="component" value="Unassembled WGS sequence"/>
</dbReference>
<keyword evidence="6 7" id="KW-0472">Membrane</keyword>
<evidence type="ECO:0000256" key="3">
    <source>
        <dbReference type="ARBA" id="ARBA00022475"/>
    </source>
</evidence>
<dbReference type="InterPro" id="IPR035906">
    <property type="entry name" value="MetI-like_sf"/>
</dbReference>
<feature type="transmembrane region" description="Helical" evidence="7">
    <location>
        <begin position="232"/>
        <end position="258"/>
    </location>
</feature>
<dbReference type="Gene3D" id="1.10.3720.10">
    <property type="entry name" value="MetI-like"/>
    <property type="match status" value="1"/>
</dbReference>
<sequence>MWVSFLLRRGAALVATIIVASAVVFLAVSLTPGDPAVLLSGTTRPSAEQLSAVRAEYHLDEPIWVRYGLWLQGILGGDIGRSFVYNISVGDLVGPRLETSLLLVLYAAILIIVVGVGTGIWGALRPRAGRSIVVGSAIAMGAPTFVMATLLSWVFATQLGWFPVYGAGSGFSDMLWHLTLPAVSLSLAYIAYVSRITRTAVVGEMDAEHVQTAVVRGIPSRLIVQRHVLRNAAAPITTVTGITIAGLLAAAVVVEQAFGLDGIGSLLVASAAAKDIPVVQAIVLGIVILFALMTTAVDILNASLDPRLRTVGARR</sequence>
<organism evidence="9 10">
    <name type="scientific">Microbacterium rhizomatis</name>
    <dbReference type="NCBI Taxonomy" id="1631477"/>
    <lineage>
        <taxon>Bacteria</taxon>
        <taxon>Bacillati</taxon>
        <taxon>Actinomycetota</taxon>
        <taxon>Actinomycetes</taxon>
        <taxon>Micrococcales</taxon>
        <taxon>Microbacteriaceae</taxon>
        <taxon>Microbacterium</taxon>
    </lineage>
</organism>
<protein>
    <submittedName>
        <fullName evidence="9">ABC transporter permease</fullName>
    </submittedName>
</protein>
<dbReference type="AlphaFoldDB" id="A0A5J5J034"/>
<feature type="transmembrane region" description="Helical" evidence="7">
    <location>
        <begin position="101"/>
        <end position="124"/>
    </location>
</feature>
<dbReference type="PROSITE" id="PS50928">
    <property type="entry name" value="ABC_TM1"/>
    <property type="match status" value="1"/>
</dbReference>
<evidence type="ECO:0000256" key="5">
    <source>
        <dbReference type="ARBA" id="ARBA00022989"/>
    </source>
</evidence>
<dbReference type="Pfam" id="PF19300">
    <property type="entry name" value="BPD_transp_1_N"/>
    <property type="match status" value="1"/>
</dbReference>
<evidence type="ECO:0000256" key="1">
    <source>
        <dbReference type="ARBA" id="ARBA00004651"/>
    </source>
</evidence>
<dbReference type="OrthoDB" id="3171583at2"/>
<name>A0A5J5J034_9MICO</name>
<evidence type="ECO:0000256" key="4">
    <source>
        <dbReference type="ARBA" id="ARBA00022692"/>
    </source>
</evidence>
<feature type="transmembrane region" description="Helical" evidence="7">
    <location>
        <begin position="174"/>
        <end position="192"/>
    </location>
</feature>
<feature type="domain" description="ABC transmembrane type-1" evidence="8">
    <location>
        <begin position="97"/>
        <end position="301"/>
    </location>
</feature>
<keyword evidence="3" id="KW-1003">Cell membrane</keyword>
<dbReference type="CDD" id="cd06261">
    <property type="entry name" value="TM_PBP2"/>
    <property type="match status" value="1"/>
</dbReference>
<evidence type="ECO:0000313" key="10">
    <source>
        <dbReference type="Proteomes" id="UP000325827"/>
    </source>
</evidence>
<comment type="caution">
    <text evidence="9">The sequence shown here is derived from an EMBL/GenBank/DDBJ whole genome shotgun (WGS) entry which is preliminary data.</text>
</comment>
<dbReference type="GO" id="GO:0005886">
    <property type="term" value="C:plasma membrane"/>
    <property type="evidence" value="ECO:0007669"/>
    <property type="project" value="UniProtKB-SubCell"/>
</dbReference>
<feature type="transmembrane region" description="Helical" evidence="7">
    <location>
        <begin position="12"/>
        <end position="30"/>
    </location>
</feature>
<comment type="subcellular location">
    <subcellularLocation>
        <location evidence="1 7">Cell membrane</location>
        <topology evidence="1 7">Multi-pass membrane protein</topology>
    </subcellularLocation>
</comment>
<dbReference type="InterPro" id="IPR045621">
    <property type="entry name" value="BPD_transp_1_N"/>
</dbReference>
<feature type="transmembrane region" description="Helical" evidence="7">
    <location>
        <begin position="131"/>
        <end position="154"/>
    </location>
</feature>
<evidence type="ECO:0000259" key="8">
    <source>
        <dbReference type="PROSITE" id="PS50928"/>
    </source>
</evidence>
<reference evidence="10" key="1">
    <citation type="submission" date="2019-09" db="EMBL/GenBank/DDBJ databases">
        <title>Mumia zhuanghuii sp. nov. isolated from the intestinal contents of plateau pika (Ochotona curzoniae) in the Qinghai-Tibet plateau of China.</title>
        <authorList>
            <person name="Tian Z."/>
        </authorList>
    </citation>
    <scope>NUCLEOTIDE SEQUENCE [LARGE SCALE GENOMIC DNA]</scope>
    <source>
        <strain evidence="10">JCM 30598</strain>
    </source>
</reference>
<dbReference type="GO" id="GO:0055085">
    <property type="term" value="P:transmembrane transport"/>
    <property type="evidence" value="ECO:0007669"/>
    <property type="project" value="InterPro"/>
</dbReference>
<evidence type="ECO:0000256" key="7">
    <source>
        <dbReference type="RuleBase" id="RU363032"/>
    </source>
</evidence>
<evidence type="ECO:0000313" key="9">
    <source>
        <dbReference type="EMBL" id="KAA9106028.1"/>
    </source>
</evidence>
<keyword evidence="4 7" id="KW-0812">Transmembrane</keyword>
<evidence type="ECO:0000256" key="2">
    <source>
        <dbReference type="ARBA" id="ARBA00022448"/>
    </source>
</evidence>
<keyword evidence="5 7" id="KW-1133">Transmembrane helix</keyword>
<dbReference type="SUPFAM" id="SSF161098">
    <property type="entry name" value="MetI-like"/>
    <property type="match status" value="1"/>
</dbReference>
<dbReference type="RefSeq" id="WP_150450171.1">
    <property type="nucleotide sequence ID" value="NZ_VYSA01000004.1"/>
</dbReference>
<keyword evidence="2 7" id="KW-0813">Transport</keyword>